<proteinExistence type="predicted"/>
<keyword evidence="3" id="KW-1185">Reference proteome</keyword>
<dbReference type="EMBL" id="JBBNAE010000002">
    <property type="protein sequence ID" value="KAK9144055.1"/>
    <property type="molecule type" value="Genomic_DNA"/>
</dbReference>
<evidence type="ECO:0000256" key="1">
    <source>
        <dbReference type="SAM" id="MobiDB-lite"/>
    </source>
</evidence>
<feature type="region of interest" description="Disordered" evidence="1">
    <location>
        <begin position="1"/>
        <end position="28"/>
    </location>
</feature>
<evidence type="ECO:0000313" key="3">
    <source>
        <dbReference type="Proteomes" id="UP001417504"/>
    </source>
</evidence>
<reference evidence="2 3" key="1">
    <citation type="submission" date="2024-01" db="EMBL/GenBank/DDBJ databases">
        <title>Genome assemblies of Stephania.</title>
        <authorList>
            <person name="Yang L."/>
        </authorList>
    </citation>
    <scope>NUCLEOTIDE SEQUENCE [LARGE SCALE GENOMIC DNA]</scope>
    <source>
        <strain evidence="2">QJT</strain>
        <tissue evidence="2">Leaf</tissue>
    </source>
</reference>
<dbReference type="Proteomes" id="UP001417504">
    <property type="component" value="Unassembled WGS sequence"/>
</dbReference>
<sequence length="77" mass="8449">MSTTTTIDTPPLSPPSIRRHYHQHRSAATTTTTTIELGIKDLLLGNAFHQCGVIILCTDLKSDFLESDVQLHSRTSG</sequence>
<organism evidence="2 3">
    <name type="scientific">Stephania japonica</name>
    <dbReference type="NCBI Taxonomy" id="461633"/>
    <lineage>
        <taxon>Eukaryota</taxon>
        <taxon>Viridiplantae</taxon>
        <taxon>Streptophyta</taxon>
        <taxon>Embryophyta</taxon>
        <taxon>Tracheophyta</taxon>
        <taxon>Spermatophyta</taxon>
        <taxon>Magnoliopsida</taxon>
        <taxon>Ranunculales</taxon>
        <taxon>Menispermaceae</taxon>
        <taxon>Menispermoideae</taxon>
        <taxon>Cissampelideae</taxon>
        <taxon>Stephania</taxon>
    </lineage>
</organism>
<evidence type="ECO:0000313" key="2">
    <source>
        <dbReference type="EMBL" id="KAK9144055.1"/>
    </source>
</evidence>
<name>A0AAP0PJV2_9MAGN</name>
<protein>
    <submittedName>
        <fullName evidence="2">Uncharacterized protein</fullName>
    </submittedName>
</protein>
<dbReference type="AlphaFoldDB" id="A0AAP0PJV2"/>
<gene>
    <name evidence="2" type="ORF">Sjap_003958</name>
</gene>
<comment type="caution">
    <text evidence="2">The sequence shown here is derived from an EMBL/GenBank/DDBJ whole genome shotgun (WGS) entry which is preliminary data.</text>
</comment>
<accession>A0AAP0PJV2</accession>